<organism evidence="2 3">
    <name type="scientific">Streptomyces niphimycinicus</name>
    <dbReference type="NCBI Taxonomy" id="2842201"/>
    <lineage>
        <taxon>Bacteria</taxon>
        <taxon>Bacillati</taxon>
        <taxon>Actinomycetota</taxon>
        <taxon>Actinomycetes</taxon>
        <taxon>Kitasatosporales</taxon>
        <taxon>Streptomycetaceae</taxon>
        <taxon>Streptomyces</taxon>
    </lineage>
</organism>
<gene>
    <name evidence="2" type="ORF">KN815_37460</name>
</gene>
<protein>
    <submittedName>
        <fullName evidence="2">Uncharacterized protein</fullName>
    </submittedName>
</protein>
<evidence type="ECO:0000313" key="2">
    <source>
        <dbReference type="EMBL" id="MBU3869548.1"/>
    </source>
</evidence>
<sequence>MAHTGQRSEDWSRPGRHRGKHGKPKPHPKTAKPKTTKPKTAKTNSRTRHRTRSQTARRALRKEVPSTVALLADERDFAAMRHYASFAFDDHGVYLRQMEGLLKALAAKGVHTTVALFDPVAYEEFCADTRLDPDTPASRTRYTAELAAAGGTVIYEGQPIDRLVPRLIGVADEQATWEYATALLSRAGHRGECRDDTTARAAFDRAGAALRKVVEAAGPGVHHLVCSVPADGTSLVAVLHADAREAGPPKLPEPSGLVFRTVLACGFALRSPGGLVLRTIVADAPETVRGWALHDGWLRPLSEAEVFTAYCTDAETGEPIPPEHGVEYRAGIPLGSPE</sequence>
<keyword evidence="3" id="KW-1185">Reference proteome</keyword>
<feature type="region of interest" description="Disordered" evidence="1">
    <location>
        <begin position="1"/>
        <end position="62"/>
    </location>
</feature>
<accession>A0ABS6CRI9</accession>
<dbReference type="RefSeq" id="WP_216346299.1">
    <property type="nucleotide sequence ID" value="NZ_JAHLEM010000603.1"/>
</dbReference>
<reference evidence="2 3" key="1">
    <citation type="submission" date="2021-06" db="EMBL/GenBank/DDBJ databases">
        <authorList>
            <person name="Pan X."/>
        </authorList>
    </citation>
    <scope>NUCLEOTIDE SEQUENCE [LARGE SCALE GENOMIC DNA]</scope>
    <source>
        <strain evidence="2 3">4503</strain>
    </source>
</reference>
<dbReference type="Proteomes" id="UP000720508">
    <property type="component" value="Unassembled WGS sequence"/>
</dbReference>
<dbReference type="EMBL" id="JAHLEM010000603">
    <property type="protein sequence ID" value="MBU3869548.1"/>
    <property type="molecule type" value="Genomic_DNA"/>
</dbReference>
<feature type="region of interest" description="Disordered" evidence="1">
    <location>
        <begin position="318"/>
        <end position="338"/>
    </location>
</feature>
<proteinExistence type="predicted"/>
<feature type="compositionally biased region" description="Basic and acidic residues" evidence="1">
    <location>
        <begin position="1"/>
        <end position="13"/>
    </location>
</feature>
<evidence type="ECO:0000313" key="3">
    <source>
        <dbReference type="Proteomes" id="UP000720508"/>
    </source>
</evidence>
<evidence type="ECO:0000256" key="1">
    <source>
        <dbReference type="SAM" id="MobiDB-lite"/>
    </source>
</evidence>
<comment type="caution">
    <text evidence="2">The sequence shown here is derived from an EMBL/GenBank/DDBJ whole genome shotgun (WGS) entry which is preliminary data.</text>
</comment>
<name>A0ABS6CRI9_9ACTN</name>
<feature type="compositionally biased region" description="Basic residues" evidence="1">
    <location>
        <begin position="14"/>
        <end position="52"/>
    </location>
</feature>